<dbReference type="EMBL" id="ABCS01000054">
    <property type="protein sequence ID" value="EDM76954.1"/>
    <property type="molecule type" value="Genomic_DNA"/>
</dbReference>
<evidence type="ECO:0000256" key="2">
    <source>
        <dbReference type="ARBA" id="ARBA00023315"/>
    </source>
</evidence>
<reference evidence="4 5" key="1">
    <citation type="submission" date="2007-06" db="EMBL/GenBank/DDBJ databases">
        <authorList>
            <person name="Shimkets L."/>
            <person name="Ferriera S."/>
            <person name="Johnson J."/>
            <person name="Kravitz S."/>
            <person name="Beeson K."/>
            <person name="Sutton G."/>
            <person name="Rogers Y.-H."/>
            <person name="Friedman R."/>
            <person name="Frazier M."/>
            <person name="Venter J.C."/>
        </authorList>
    </citation>
    <scope>NUCLEOTIDE SEQUENCE [LARGE SCALE GENOMIC DNA]</scope>
    <source>
        <strain evidence="4 5">SIR-1</strain>
    </source>
</reference>
<proteinExistence type="predicted"/>
<dbReference type="AlphaFoldDB" id="A6GAW9"/>
<accession>A6GAW9</accession>
<dbReference type="Proteomes" id="UP000005801">
    <property type="component" value="Unassembled WGS sequence"/>
</dbReference>
<dbReference type="PANTHER" id="PTHR43072">
    <property type="entry name" value="N-ACETYLTRANSFERASE"/>
    <property type="match status" value="1"/>
</dbReference>
<sequence length="163" mass="17505">MSAARVREATQADAEAIAAIYAESVDAGGSTLDTEAPLASHFAAELADPKVHVVVAEREGTTVAAWGRAKPWSPKRGYARTRELSTFVAQAHRRRGLGRLVTAALIAEAEASGAHHLVARIFVDNEPSMALYSSLGFELVGIQRQIGWRDGAWVDVALLQRLC</sequence>
<protein>
    <submittedName>
        <fullName evidence="4">PHOSPHINOTHRICIN N-ACETYLTRANSFERASE</fullName>
    </submittedName>
</protein>
<dbReference type="STRING" id="391625.PPSIR1_13110"/>
<dbReference type="SUPFAM" id="SSF55729">
    <property type="entry name" value="Acyl-CoA N-acyltransferases (Nat)"/>
    <property type="match status" value="1"/>
</dbReference>
<dbReference type="CDD" id="cd04301">
    <property type="entry name" value="NAT_SF"/>
    <property type="match status" value="1"/>
</dbReference>
<dbReference type="GO" id="GO:0016747">
    <property type="term" value="F:acyltransferase activity, transferring groups other than amino-acyl groups"/>
    <property type="evidence" value="ECO:0007669"/>
    <property type="project" value="InterPro"/>
</dbReference>
<dbReference type="OrthoDB" id="5459937at2"/>
<evidence type="ECO:0000313" key="4">
    <source>
        <dbReference type="EMBL" id="EDM76954.1"/>
    </source>
</evidence>
<dbReference type="eggNOG" id="COG1247">
    <property type="taxonomic scope" value="Bacteria"/>
</dbReference>
<evidence type="ECO:0000259" key="3">
    <source>
        <dbReference type="PROSITE" id="PS51186"/>
    </source>
</evidence>
<evidence type="ECO:0000256" key="1">
    <source>
        <dbReference type="ARBA" id="ARBA00022679"/>
    </source>
</evidence>
<dbReference type="InterPro" id="IPR000182">
    <property type="entry name" value="GNAT_dom"/>
</dbReference>
<dbReference type="InterPro" id="IPR016181">
    <property type="entry name" value="Acyl_CoA_acyltransferase"/>
</dbReference>
<gene>
    <name evidence="4" type="ORF">PPSIR1_13110</name>
</gene>
<dbReference type="Pfam" id="PF00583">
    <property type="entry name" value="Acetyltransf_1"/>
    <property type="match status" value="1"/>
</dbReference>
<name>A6GAW9_9BACT</name>
<keyword evidence="2" id="KW-0012">Acyltransferase</keyword>
<keyword evidence="1 4" id="KW-0808">Transferase</keyword>
<comment type="caution">
    <text evidence="4">The sequence shown here is derived from an EMBL/GenBank/DDBJ whole genome shotgun (WGS) entry which is preliminary data.</text>
</comment>
<feature type="domain" description="N-acetyltransferase" evidence="3">
    <location>
        <begin position="4"/>
        <end position="160"/>
    </location>
</feature>
<organism evidence="4 5">
    <name type="scientific">Plesiocystis pacifica SIR-1</name>
    <dbReference type="NCBI Taxonomy" id="391625"/>
    <lineage>
        <taxon>Bacteria</taxon>
        <taxon>Pseudomonadati</taxon>
        <taxon>Myxococcota</taxon>
        <taxon>Polyangia</taxon>
        <taxon>Nannocystales</taxon>
        <taxon>Nannocystaceae</taxon>
        <taxon>Plesiocystis</taxon>
    </lineage>
</organism>
<dbReference type="Gene3D" id="3.40.630.30">
    <property type="match status" value="1"/>
</dbReference>
<dbReference type="PROSITE" id="PS51186">
    <property type="entry name" value="GNAT"/>
    <property type="match status" value="1"/>
</dbReference>
<keyword evidence="5" id="KW-1185">Reference proteome</keyword>
<evidence type="ECO:0000313" key="5">
    <source>
        <dbReference type="Proteomes" id="UP000005801"/>
    </source>
</evidence>
<dbReference type="PANTHER" id="PTHR43072:SF23">
    <property type="entry name" value="UPF0039 PROTEIN C11D3.02C"/>
    <property type="match status" value="1"/>
</dbReference>
<dbReference type="RefSeq" id="WP_006973860.1">
    <property type="nucleotide sequence ID" value="NZ_ABCS01000054.1"/>
</dbReference>